<keyword evidence="1" id="KW-0732">Signal</keyword>
<dbReference type="AlphaFoldDB" id="A0AAD8QCK9"/>
<organism evidence="2 3">
    <name type="scientific">Colletotrichum navitas</name>
    <dbReference type="NCBI Taxonomy" id="681940"/>
    <lineage>
        <taxon>Eukaryota</taxon>
        <taxon>Fungi</taxon>
        <taxon>Dikarya</taxon>
        <taxon>Ascomycota</taxon>
        <taxon>Pezizomycotina</taxon>
        <taxon>Sordariomycetes</taxon>
        <taxon>Hypocreomycetidae</taxon>
        <taxon>Glomerellales</taxon>
        <taxon>Glomerellaceae</taxon>
        <taxon>Colletotrichum</taxon>
        <taxon>Colletotrichum graminicola species complex</taxon>
    </lineage>
</organism>
<evidence type="ECO:0000313" key="2">
    <source>
        <dbReference type="EMBL" id="KAK1598813.1"/>
    </source>
</evidence>
<dbReference type="GeneID" id="85440967"/>
<accession>A0AAD8QCK9</accession>
<evidence type="ECO:0000256" key="1">
    <source>
        <dbReference type="SAM" id="SignalP"/>
    </source>
</evidence>
<feature type="signal peptide" evidence="1">
    <location>
        <begin position="1"/>
        <end position="15"/>
    </location>
</feature>
<name>A0AAD8QCK9_9PEZI</name>
<protein>
    <submittedName>
        <fullName evidence="2">Uncharacterized protein</fullName>
    </submittedName>
</protein>
<feature type="chain" id="PRO_5042047125" evidence="1">
    <location>
        <begin position="16"/>
        <end position="92"/>
    </location>
</feature>
<keyword evidence="3" id="KW-1185">Reference proteome</keyword>
<gene>
    <name evidence="2" type="ORF">LY79DRAFT_538308</name>
</gene>
<sequence>MQMIFTLHLLGTSEGTLMGLQLCEPYLTAGQTGLVCISSLHSAEGVYETNIKNTQQERERQCHEEEGRRNLAMQYAEGYHGKAREIGEEGRK</sequence>
<evidence type="ECO:0000313" key="3">
    <source>
        <dbReference type="Proteomes" id="UP001230504"/>
    </source>
</evidence>
<dbReference type="RefSeq" id="XP_060419490.1">
    <property type="nucleotide sequence ID" value="XM_060556727.1"/>
</dbReference>
<dbReference type="Proteomes" id="UP001230504">
    <property type="component" value="Unassembled WGS sequence"/>
</dbReference>
<reference evidence="2" key="1">
    <citation type="submission" date="2021-06" db="EMBL/GenBank/DDBJ databases">
        <title>Comparative genomics, transcriptomics and evolutionary studies reveal genomic signatures of adaptation to plant cell wall in hemibiotrophic fungi.</title>
        <authorList>
            <consortium name="DOE Joint Genome Institute"/>
            <person name="Baroncelli R."/>
            <person name="Diaz J.F."/>
            <person name="Benocci T."/>
            <person name="Peng M."/>
            <person name="Battaglia E."/>
            <person name="Haridas S."/>
            <person name="Andreopoulos W."/>
            <person name="Labutti K."/>
            <person name="Pangilinan J."/>
            <person name="Floch G.L."/>
            <person name="Makela M.R."/>
            <person name="Henrissat B."/>
            <person name="Grigoriev I.V."/>
            <person name="Crouch J.A."/>
            <person name="De Vries R.P."/>
            <person name="Sukno S.A."/>
            <person name="Thon M.R."/>
        </authorList>
    </citation>
    <scope>NUCLEOTIDE SEQUENCE</scope>
    <source>
        <strain evidence="2">CBS 125086</strain>
    </source>
</reference>
<dbReference type="EMBL" id="JAHLJV010000004">
    <property type="protein sequence ID" value="KAK1598813.1"/>
    <property type="molecule type" value="Genomic_DNA"/>
</dbReference>
<proteinExistence type="predicted"/>
<comment type="caution">
    <text evidence="2">The sequence shown here is derived from an EMBL/GenBank/DDBJ whole genome shotgun (WGS) entry which is preliminary data.</text>
</comment>